<proteinExistence type="inferred from homology"/>
<comment type="catalytic activity">
    <reaction evidence="5">
        <text>D-glucose + NAD(+) = D-glucono-1,5-lactone + NADH + H(+)</text>
        <dbReference type="Rhea" id="RHEA:14293"/>
        <dbReference type="ChEBI" id="CHEBI:4167"/>
        <dbReference type="ChEBI" id="CHEBI:15378"/>
        <dbReference type="ChEBI" id="CHEBI:16217"/>
        <dbReference type="ChEBI" id="CHEBI:57540"/>
        <dbReference type="ChEBI" id="CHEBI:57945"/>
        <dbReference type="EC" id="1.1.1.47"/>
    </reaction>
</comment>
<gene>
    <name evidence="6" type="ORF">SAMN02982996_02166</name>
</gene>
<dbReference type="SUPFAM" id="SSF51735">
    <property type="entry name" value="NAD(P)-binding Rossmann-fold domains"/>
    <property type="match status" value="1"/>
</dbReference>
<keyword evidence="7" id="KW-1185">Reference proteome</keyword>
<dbReference type="InterPro" id="IPR036291">
    <property type="entry name" value="NAD(P)-bd_dom_sf"/>
</dbReference>
<dbReference type="EC" id="1.1.1.47" evidence="3"/>
<comment type="catalytic activity">
    <reaction evidence="4">
        <text>D-glucose + NADP(+) = D-glucono-1,5-lactone + NADPH + H(+)</text>
        <dbReference type="Rhea" id="RHEA:14405"/>
        <dbReference type="ChEBI" id="CHEBI:4167"/>
        <dbReference type="ChEBI" id="CHEBI:15378"/>
        <dbReference type="ChEBI" id="CHEBI:16217"/>
        <dbReference type="ChEBI" id="CHEBI:57783"/>
        <dbReference type="ChEBI" id="CHEBI:58349"/>
        <dbReference type="EC" id="1.1.1.47"/>
    </reaction>
</comment>
<dbReference type="PANTHER" id="PTHR43639">
    <property type="entry name" value="OXIDOREDUCTASE, SHORT-CHAIN DEHYDROGENASE/REDUCTASE FAMILY (AFU_ORTHOLOGUE AFUA_5G02870)"/>
    <property type="match status" value="1"/>
</dbReference>
<dbReference type="FunFam" id="3.40.50.720:FF:000248">
    <property type="entry name" value="Glucose 1-dehydrogenase"/>
    <property type="match status" value="1"/>
</dbReference>
<keyword evidence="2" id="KW-0560">Oxidoreductase</keyword>
<dbReference type="EMBL" id="FNQS01000007">
    <property type="protein sequence ID" value="SEA67711.1"/>
    <property type="molecule type" value="Genomic_DNA"/>
</dbReference>
<dbReference type="eggNOG" id="COG1028">
    <property type="taxonomic scope" value="Bacteria"/>
</dbReference>
<evidence type="ECO:0000256" key="3">
    <source>
        <dbReference type="ARBA" id="ARBA00024389"/>
    </source>
</evidence>
<dbReference type="CDD" id="cd05358">
    <property type="entry name" value="GlcDH_SDR_c"/>
    <property type="match status" value="1"/>
</dbReference>
<evidence type="ECO:0000256" key="1">
    <source>
        <dbReference type="ARBA" id="ARBA00006484"/>
    </source>
</evidence>
<dbReference type="STRING" id="71657.SAMN02982996_02166"/>
<protein>
    <recommendedName>
        <fullName evidence="3">glucose 1-dehydrogenase [NAD(P)(+)]</fullName>
        <ecNumber evidence="3">1.1.1.47</ecNumber>
    </recommendedName>
</protein>
<dbReference type="AlphaFoldDB" id="A0A1H4D524"/>
<accession>A0A1H4D524</accession>
<dbReference type="PRINTS" id="PR00080">
    <property type="entry name" value="SDRFAMILY"/>
</dbReference>
<sequence>MFNDLQDKVAIVTGASKGIGAAIAKRFGAEKVNVVVCYRSDDDGANEVAKSIEQSGGKAVLFKGDISLEEHTQKVLQTAIDTFGRLDILVNNAGIEKQTASHEATLDDWNQVISVNLTSYFLTAKLAIKYFLENNIQGTIINMSSVHEQIPWPTFASYAASKGGVKLLTQTLALEYADKGIRINGIGPGAINTPINKEKMNDPEKRAALEKMIPMKRAGEPEEIANVTAWLASEQASYVTGITLFADGGMTLYPSFQGGQG</sequence>
<dbReference type="PRINTS" id="PR00081">
    <property type="entry name" value="GDHRDH"/>
</dbReference>
<dbReference type="InterPro" id="IPR002347">
    <property type="entry name" value="SDR_fam"/>
</dbReference>
<dbReference type="Gene3D" id="3.40.50.720">
    <property type="entry name" value="NAD(P)-binding Rossmann-like Domain"/>
    <property type="match status" value="1"/>
</dbReference>
<evidence type="ECO:0000256" key="2">
    <source>
        <dbReference type="ARBA" id="ARBA00023002"/>
    </source>
</evidence>
<evidence type="ECO:0000256" key="4">
    <source>
        <dbReference type="ARBA" id="ARBA00047555"/>
    </source>
</evidence>
<evidence type="ECO:0000313" key="6">
    <source>
        <dbReference type="EMBL" id="SEA67711.1"/>
    </source>
</evidence>
<dbReference type="GeneID" id="97765037"/>
<dbReference type="GO" id="GO:0047936">
    <property type="term" value="F:glucose 1-dehydrogenase [NAD(P)+] activity"/>
    <property type="evidence" value="ECO:0007669"/>
    <property type="project" value="UniProtKB-EC"/>
</dbReference>
<evidence type="ECO:0000256" key="5">
    <source>
        <dbReference type="ARBA" id="ARBA00048831"/>
    </source>
</evidence>
<dbReference type="InterPro" id="IPR020904">
    <property type="entry name" value="Sc_DH/Rdtase_CS"/>
</dbReference>
<name>A0A1H4D524_9GAMM</name>
<dbReference type="NCBIfam" id="NF009466">
    <property type="entry name" value="PRK12826.1-2"/>
    <property type="match status" value="1"/>
</dbReference>
<dbReference type="PANTHER" id="PTHR43639:SF1">
    <property type="entry name" value="SHORT-CHAIN DEHYDROGENASE_REDUCTASE FAMILY PROTEIN"/>
    <property type="match status" value="1"/>
</dbReference>
<evidence type="ECO:0000313" key="7">
    <source>
        <dbReference type="Proteomes" id="UP000187280"/>
    </source>
</evidence>
<dbReference type="RefSeq" id="WP_026742227.1">
    <property type="nucleotide sequence ID" value="NZ_FNQS01000007.1"/>
</dbReference>
<dbReference type="PROSITE" id="PS00061">
    <property type="entry name" value="ADH_SHORT"/>
    <property type="match status" value="1"/>
</dbReference>
<dbReference type="Pfam" id="PF13561">
    <property type="entry name" value="adh_short_C2"/>
    <property type="match status" value="1"/>
</dbReference>
<dbReference type="Proteomes" id="UP000187280">
    <property type="component" value="Unassembled WGS sequence"/>
</dbReference>
<comment type="similarity">
    <text evidence="1">Belongs to the short-chain dehydrogenases/reductases (SDR) family.</text>
</comment>
<organism evidence="6 7">
    <name type="scientific">Lonsdalea quercina</name>
    <dbReference type="NCBI Taxonomy" id="71657"/>
    <lineage>
        <taxon>Bacteria</taxon>
        <taxon>Pseudomonadati</taxon>
        <taxon>Pseudomonadota</taxon>
        <taxon>Gammaproteobacteria</taxon>
        <taxon>Enterobacterales</taxon>
        <taxon>Pectobacteriaceae</taxon>
        <taxon>Lonsdalea</taxon>
    </lineage>
</organism>
<dbReference type="NCBIfam" id="NF006493">
    <property type="entry name" value="PRK08936.1"/>
    <property type="match status" value="1"/>
</dbReference>
<reference evidence="6 7" key="1">
    <citation type="submission" date="2016-10" db="EMBL/GenBank/DDBJ databases">
        <authorList>
            <person name="de Groot N.N."/>
        </authorList>
    </citation>
    <scope>NUCLEOTIDE SEQUENCE [LARGE SCALE GENOMIC DNA]</scope>
    <source>
        <strain evidence="6 7">ATCC 29281</strain>
    </source>
</reference>
<dbReference type="NCBIfam" id="NF005559">
    <property type="entry name" value="PRK07231.1"/>
    <property type="match status" value="1"/>
</dbReference>